<name>C3YPS4_BRAFL</name>
<organism>
    <name type="scientific">Branchiostoma floridae</name>
    <name type="common">Florida lancelet</name>
    <name type="synonym">Amphioxus</name>
    <dbReference type="NCBI Taxonomy" id="7739"/>
    <lineage>
        <taxon>Eukaryota</taxon>
        <taxon>Metazoa</taxon>
        <taxon>Chordata</taxon>
        <taxon>Cephalochordata</taxon>
        <taxon>Leptocardii</taxon>
        <taxon>Amphioxiformes</taxon>
        <taxon>Branchiostomatidae</taxon>
        <taxon>Branchiostoma</taxon>
    </lineage>
</organism>
<dbReference type="EMBL" id="GG666538">
    <property type="protein sequence ID" value="EEN57858.1"/>
    <property type="molecule type" value="Genomic_DNA"/>
</dbReference>
<evidence type="ECO:0000313" key="1">
    <source>
        <dbReference type="EMBL" id="EEN57858.1"/>
    </source>
</evidence>
<protein>
    <submittedName>
        <fullName evidence="1">Uncharacterized protein</fullName>
    </submittedName>
</protein>
<sequence>MWTKPEKNLCELLLHKLRRRAKLRPSHVAVEHATRGGAGLHSLGVRHKLKNPSPRPRNPDVVLSALLGRPEGLVGRVCGRLQILRGCATCSQVHINQKLCTFNHALHAGTYGTDPDKRSALRGPFRKASVKLLTTPSPKVVSGDFLPQTSSGPGLHTVRRTAWSEPVCRSGLYVTGGVILGGVPSWGGDRMRKYAKGIQESSLDRVNFSTLFFQ</sequence>
<accession>C3YPS4</accession>
<reference evidence="1" key="1">
    <citation type="journal article" date="2008" name="Nature">
        <title>The amphioxus genome and the evolution of the chordate karyotype.</title>
        <authorList>
            <consortium name="US DOE Joint Genome Institute (JGI-PGF)"/>
            <person name="Putnam N.H."/>
            <person name="Butts T."/>
            <person name="Ferrier D.E.K."/>
            <person name="Furlong R.F."/>
            <person name="Hellsten U."/>
            <person name="Kawashima T."/>
            <person name="Robinson-Rechavi M."/>
            <person name="Shoguchi E."/>
            <person name="Terry A."/>
            <person name="Yu J.-K."/>
            <person name="Benito-Gutierrez E.L."/>
            <person name="Dubchak I."/>
            <person name="Garcia-Fernandez J."/>
            <person name="Gibson-Brown J.J."/>
            <person name="Grigoriev I.V."/>
            <person name="Horton A.C."/>
            <person name="de Jong P.J."/>
            <person name="Jurka J."/>
            <person name="Kapitonov V.V."/>
            <person name="Kohara Y."/>
            <person name="Kuroki Y."/>
            <person name="Lindquist E."/>
            <person name="Lucas S."/>
            <person name="Osoegawa K."/>
            <person name="Pennacchio L.A."/>
            <person name="Salamov A.A."/>
            <person name="Satou Y."/>
            <person name="Sauka-Spengler T."/>
            <person name="Schmutz J."/>
            <person name="Shin-I T."/>
            <person name="Toyoda A."/>
            <person name="Bronner-Fraser M."/>
            <person name="Fujiyama A."/>
            <person name="Holland L.Z."/>
            <person name="Holland P.W.H."/>
            <person name="Satoh N."/>
            <person name="Rokhsar D.S."/>
        </authorList>
    </citation>
    <scope>NUCLEOTIDE SEQUENCE [LARGE SCALE GENOMIC DNA]</scope>
    <source>
        <strain evidence="1">S238N-H82</strain>
        <tissue evidence="1">Testes</tissue>
    </source>
</reference>
<dbReference type="InParanoid" id="C3YPS4"/>
<dbReference type="AlphaFoldDB" id="C3YPS4"/>
<proteinExistence type="predicted"/>
<gene>
    <name evidence="1" type="ORF">BRAFLDRAFT_75937</name>
</gene>